<name>A0A8S3ZRY1_9EUPU</name>
<dbReference type="InterPro" id="IPR024079">
    <property type="entry name" value="MetalloPept_cat_dom_sf"/>
</dbReference>
<dbReference type="PROSITE" id="PS01187">
    <property type="entry name" value="EGF_CA"/>
    <property type="match status" value="2"/>
</dbReference>
<feature type="domain" description="CUB" evidence="16">
    <location>
        <begin position="814"/>
        <end position="926"/>
    </location>
</feature>
<dbReference type="PROSITE" id="PS51864">
    <property type="entry name" value="ASTACIN"/>
    <property type="match status" value="1"/>
</dbReference>
<dbReference type="PANTHER" id="PTHR24251:SF37">
    <property type="entry name" value="CUB DOMAIN-CONTAINING PROTEIN"/>
    <property type="match status" value="1"/>
</dbReference>
<dbReference type="SUPFAM" id="SSF55486">
    <property type="entry name" value="Metalloproteases ('zincins'), catalytic domain"/>
    <property type="match status" value="1"/>
</dbReference>
<dbReference type="GO" id="GO:0008270">
    <property type="term" value="F:zinc ion binding"/>
    <property type="evidence" value="ECO:0007669"/>
    <property type="project" value="UniProtKB-UniRule"/>
</dbReference>
<dbReference type="InterPro" id="IPR035914">
    <property type="entry name" value="Sperma_CUB_dom_sf"/>
</dbReference>
<evidence type="ECO:0000256" key="11">
    <source>
        <dbReference type="PIRSR" id="PIRSR001199-1"/>
    </source>
</evidence>
<feature type="chain" id="PRO_5035962724" description="Metalloendopeptidase" evidence="15">
    <location>
        <begin position="24"/>
        <end position="1043"/>
    </location>
</feature>
<dbReference type="PIRSF" id="PIRSF001199">
    <property type="entry name" value="BMP_1/tolloid-like"/>
    <property type="match status" value="1"/>
</dbReference>
<evidence type="ECO:0000256" key="6">
    <source>
        <dbReference type="ARBA" id="ARBA00022801"/>
    </source>
</evidence>
<dbReference type="Pfam" id="PF14670">
    <property type="entry name" value="FXa_inhibition"/>
    <property type="match status" value="1"/>
</dbReference>
<dbReference type="InterPro" id="IPR018097">
    <property type="entry name" value="EGF_Ca-bd_CS"/>
</dbReference>
<dbReference type="CDD" id="cd00041">
    <property type="entry name" value="CUB"/>
    <property type="match status" value="5"/>
</dbReference>
<keyword evidence="3 12" id="KW-0479">Metal-binding</keyword>
<feature type="domain" description="Peptidase M12A" evidence="18">
    <location>
        <begin position="195"/>
        <end position="394"/>
    </location>
</feature>
<dbReference type="PROSITE" id="PS50026">
    <property type="entry name" value="EGF_3"/>
    <property type="match status" value="1"/>
</dbReference>
<dbReference type="InterPro" id="IPR015446">
    <property type="entry name" value="BMP_1/tolloid-like"/>
</dbReference>
<dbReference type="CDD" id="cd00054">
    <property type="entry name" value="EGF_CA"/>
    <property type="match status" value="1"/>
</dbReference>
<feature type="domain" description="CUB" evidence="16">
    <location>
        <begin position="660"/>
        <end position="770"/>
    </location>
</feature>
<comment type="caution">
    <text evidence="19">The sequence shown here is derived from an EMBL/GenBank/DDBJ whole genome shotgun (WGS) entry which is preliminary data.</text>
</comment>
<proteinExistence type="predicted"/>
<comment type="cofactor">
    <cofactor evidence="14 15">
        <name>Zn(2+)</name>
        <dbReference type="ChEBI" id="CHEBI:29105"/>
    </cofactor>
    <text evidence="14 15">Binds 1 zinc ion per subunit.</text>
</comment>
<feature type="signal peptide" evidence="15">
    <location>
        <begin position="1"/>
        <end position="23"/>
    </location>
</feature>
<evidence type="ECO:0000313" key="20">
    <source>
        <dbReference type="Proteomes" id="UP000678393"/>
    </source>
</evidence>
<keyword evidence="20" id="KW-1185">Reference proteome</keyword>
<dbReference type="EMBL" id="CAJHNH020004013">
    <property type="protein sequence ID" value="CAG5130412.1"/>
    <property type="molecule type" value="Genomic_DNA"/>
</dbReference>
<gene>
    <name evidence="19" type="ORF">CUNI_LOCUS15970</name>
</gene>
<evidence type="ECO:0000256" key="10">
    <source>
        <dbReference type="ARBA" id="ARBA00023157"/>
    </source>
</evidence>
<dbReference type="Proteomes" id="UP000678393">
    <property type="component" value="Unassembled WGS sequence"/>
</dbReference>
<evidence type="ECO:0000256" key="1">
    <source>
        <dbReference type="ARBA" id="ARBA00022536"/>
    </source>
</evidence>
<feature type="binding site" evidence="12 14">
    <location>
        <position position="298"/>
    </location>
    <ligand>
        <name>Zn(2+)</name>
        <dbReference type="ChEBI" id="CHEBI:29105"/>
        <note>catalytic</note>
    </ligand>
</feature>
<dbReference type="PROSITE" id="PS00010">
    <property type="entry name" value="ASX_HYDROXYL"/>
    <property type="match status" value="2"/>
</dbReference>
<keyword evidence="5" id="KW-0677">Repeat</keyword>
<dbReference type="SMART" id="SM00179">
    <property type="entry name" value="EGF_CA"/>
    <property type="match status" value="2"/>
</dbReference>
<dbReference type="SUPFAM" id="SSF57196">
    <property type="entry name" value="EGF/Laminin"/>
    <property type="match status" value="2"/>
</dbReference>
<dbReference type="AlphaFoldDB" id="A0A8S3ZRY1"/>
<dbReference type="OrthoDB" id="431034at2759"/>
<comment type="caution">
    <text evidence="13">Lacks conserved residue(s) required for the propagation of feature annotation.</text>
</comment>
<dbReference type="Pfam" id="PF00431">
    <property type="entry name" value="CUB"/>
    <property type="match status" value="5"/>
</dbReference>
<dbReference type="Pfam" id="PF07645">
    <property type="entry name" value="EGF_CA"/>
    <property type="match status" value="1"/>
</dbReference>
<dbReference type="SUPFAM" id="SSF49854">
    <property type="entry name" value="Spermadhesin, CUB domain"/>
    <property type="match status" value="5"/>
</dbReference>
<feature type="active site" evidence="11 14">
    <location>
        <position position="289"/>
    </location>
</feature>
<keyword evidence="6 14" id="KW-0378">Hydrolase</keyword>
<dbReference type="SMART" id="SM00181">
    <property type="entry name" value="EGF"/>
    <property type="match status" value="2"/>
</dbReference>
<dbReference type="Gene3D" id="2.60.120.290">
    <property type="entry name" value="Spermadhesin, CUB domain"/>
    <property type="match status" value="5"/>
</dbReference>
<dbReference type="InterPro" id="IPR001881">
    <property type="entry name" value="EGF-like_Ca-bd_dom"/>
</dbReference>
<feature type="binding site" evidence="12 14">
    <location>
        <position position="288"/>
    </location>
    <ligand>
        <name>Zn(2+)</name>
        <dbReference type="ChEBI" id="CHEBI:29105"/>
        <note>catalytic</note>
    </ligand>
</feature>
<dbReference type="PROSITE" id="PS01180">
    <property type="entry name" value="CUB"/>
    <property type="match status" value="5"/>
</dbReference>
<dbReference type="Gene3D" id="3.40.390.10">
    <property type="entry name" value="Collagenase (Catalytic Domain)"/>
    <property type="match status" value="1"/>
</dbReference>
<dbReference type="InterPro" id="IPR049883">
    <property type="entry name" value="NOTCH1_EGF-like"/>
</dbReference>
<organism evidence="19 20">
    <name type="scientific">Candidula unifasciata</name>
    <dbReference type="NCBI Taxonomy" id="100452"/>
    <lineage>
        <taxon>Eukaryota</taxon>
        <taxon>Metazoa</taxon>
        <taxon>Spiralia</taxon>
        <taxon>Lophotrochozoa</taxon>
        <taxon>Mollusca</taxon>
        <taxon>Gastropoda</taxon>
        <taxon>Heterobranchia</taxon>
        <taxon>Euthyneura</taxon>
        <taxon>Panpulmonata</taxon>
        <taxon>Eupulmonata</taxon>
        <taxon>Stylommatophora</taxon>
        <taxon>Helicina</taxon>
        <taxon>Helicoidea</taxon>
        <taxon>Geomitridae</taxon>
        <taxon>Candidula</taxon>
    </lineage>
</organism>
<dbReference type="PANTHER" id="PTHR24251">
    <property type="entry name" value="OVOCHYMASE-RELATED"/>
    <property type="match status" value="1"/>
</dbReference>
<dbReference type="PRINTS" id="PR00480">
    <property type="entry name" value="ASTACIN"/>
</dbReference>
<keyword evidence="8 14" id="KW-0482">Metalloprotease</keyword>
<evidence type="ECO:0000313" key="19">
    <source>
        <dbReference type="EMBL" id="CAG5130412.1"/>
    </source>
</evidence>
<evidence type="ECO:0000256" key="15">
    <source>
        <dbReference type="RuleBase" id="RU361183"/>
    </source>
</evidence>
<dbReference type="InterPro" id="IPR000742">
    <property type="entry name" value="EGF"/>
</dbReference>
<dbReference type="Gene3D" id="2.10.25.10">
    <property type="entry name" value="Laminin"/>
    <property type="match status" value="2"/>
</dbReference>
<dbReference type="FunFam" id="2.60.120.290:FF:000013">
    <property type="entry name" value="Membrane frizzled-related protein"/>
    <property type="match status" value="4"/>
</dbReference>
<keyword evidence="10 14" id="KW-1015">Disulfide bond</keyword>
<dbReference type="InterPro" id="IPR000859">
    <property type="entry name" value="CUB_dom"/>
</dbReference>
<protein>
    <recommendedName>
        <fullName evidence="15">Metalloendopeptidase</fullName>
        <ecNumber evidence="15">3.4.24.-</ecNumber>
    </recommendedName>
</protein>
<dbReference type="GO" id="GO:0006508">
    <property type="term" value="P:proteolysis"/>
    <property type="evidence" value="ECO:0007669"/>
    <property type="project" value="UniProtKB-KW"/>
</dbReference>
<dbReference type="SMART" id="SM00235">
    <property type="entry name" value="ZnMc"/>
    <property type="match status" value="1"/>
</dbReference>
<dbReference type="SMART" id="SM00042">
    <property type="entry name" value="CUB"/>
    <property type="match status" value="5"/>
</dbReference>
<keyword evidence="7 12" id="KW-0862">Zinc</keyword>
<keyword evidence="9" id="KW-0865">Zymogen</keyword>
<evidence type="ECO:0000259" key="17">
    <source>
        <dbReference type="PROSITE" id="PS50026"/>
    </source>
</evidence>
<feature type="binding site" evidence="12 14">
    <location>
        <position position="292"/>
    </location>
    <ligand>
        <name>Zn(2+)</name>
        <dbReference type="ChEBI" id="CHEBI:29105"/>
        <note>catalytic</note>
    </ligand>
</feature>
<dbReference type="EC" id="3.4.24.-" evidence="15"/>
<dbReference type="Pfam" id="PF01400">
    <property type="entry name" value="Astacin"/>
    <property type="match status" value="1"/>
</dbReference>
<dbReference type="InterPro" id="IPR000152">
    <property type="entry name" value="EGF-type_Asp/Asn_hydroxyl_site"/>
</dbReference>
<feature type="domain" description="CUB" evidence="16">
    <location>
        <begin position="927"/>
        <end position="1043"/>
    </location>
</feature>
<dbReference type="InterPro" id="IPR006026">
    <property type="entry name" value="Peptidase_Metallo"/>
</dbReference>
<evidence type="ECO:0000256" key="12">
    <source>
        <dbReference type="PIRSR" id="PIRSR001199-2"/>
    </source>
</evidence>
<evidence type="ECO:0000256" key="2">
    <source>
        <dbReference type="ARBA" id="ARBA00022670"/>
    </source>
</evidence>
<accession>A0A8S3ZRY1</accession>
<sequence length="1043" mass="118621">MEFAIFLVLSLLVLESAVFTVSAEQNIPRRQVDANYLDPCKAEAYSGDIALTHNQFRTTKKMILKQTANDSFFELPVNSDGIAKRDTLNNFKDFDDFNNASFYLDKDFKNQLLSLNQPCKGIDIMQCRLNKMKQRKDLLDTRIKLMRLKGKIRNHNRRAKEELVEKPSFRSGVYKNSEQFKRHNPSTQHSVHKRGAIGNTNKLWEYGVIPYVIDETFSSKHKALFKLAMELWEQNTCLVFKVKEPGDKDYIRFTEEGTCGCCSFVGRGGGGQGVSLGKGCEKLGIVAHELGHAIGFHHEHNRPDRDKHIQIIYENIEENEKYNFNIQEGINSLGEEYDYDSIMHYSRSIFARKPNLYTLNPHRKPGMILPPQIGQRVKPSEGDVRQVAKMYGCPQCGKTLLDPAGGFVHTAKPGSPEVCQWRISCTHGERVEVIISNLHLPESNSCETSYLDVRDGHYFKSPLLKRFCGNHSHEILTSSGNQMWIEFKKTNSDSATFYLDYECICGGEINKDEGYLTSPNYPDDYPSVKDCVWNITVPEHFVVGVTFEMFDLESHPRCSRDYVELRDGPTEQAPLLGNLCGSQMPKPVNSTGRHLYAKFVSSKYVQKSGFLLRFVKERDECATKEHGCEHNCVNTIGSYYCTCNFTFQLHSDGKRCEPACGGYVEDTYGNITSPSFPDIYPDNSKCIWIIKAPPDHTIYLNFTHFDLEGQGLGCTFDNLTITEESHETADVFCGYVLPDLYVSSGNTVTIEFNSDGTIQNSGFFVKFETDTDECTVDNAGCQHICKNTIGSYQCECDSGFILDSDMHSCKEERCHSDIESVDGFFYSPNYPDSYLGREDCSWLIVTAPGHRIHLEFIMLDIEYHQLCSYDHLAVYDGENSTARLIGKFCGTTLPEPITSSSNKIYVSFFSDASVQRSGFLIKHEVKCGGTLQASETEQFFVSHPRYGEEDYDVKQDCEWLIVAPKYRLIRLTFTEFELESEINCYYDVVFVYDGQYDTDPVEGKFCGIEIPDIITSSSNYLLVQFLSDYISNRKGFSASYRLL</sequence>
<keyword evidence="2 14" id="KW-0645">Protease</keyword>
<feature type="domain" description="CUB" evidence="16">
    <location>
        <begin position="505"/>
        <end position="617"/>
    </location>
</feature>
<evidence type="ECO:0000256" key="3">
    <source>
        <dbReference type="ARBA" id="ARBA00022723"/>
    </source>
</evidence>
<dbReference type="FunFam" id="2.10.25.10:FF:000010">
    <property type="entry name" value="Pro-epidermal growth factor"/>
    <property type="match status" value="1"/>
</dbReference>
<keyword evidence="4 15" id="KW-0732">Signal</keyword>
<evidence type="ECO:0000259" key="16">
    <source>
        <dbReference type="PROSITE" id="PS01180"/>
    </source>
</evidence>
<evidence type="ECO:0000256" key="9">
    <source>
        <dbReference type="ARBA" id="ARBA00023145"/>
    </source>
</evidence>
<evidence type="ECO:0000256" key="5">
    <source>
        <dbReference type="ARBA" id="ARBA00022737"/>
    </source>
</evidence>
<dbReference type="PROSITE" id="PS01186">
    <property type="entry name" value="EGF_2"/>
    <property type="match status" value="1"/>
</dbReference>
<evidence type="ECO:0000256" key="13">
    <source>
        <dbReference type="PROSITE-ProRule" id="PRU00076"/>
    </source>
</evidence>
<evidence type="ECO:0000256" key="14">
    <source>
        <dbReference type="PROSITE-ProRule" id="PRU01211"/>
    </source>
</evidence>
<evidence type="ECO:0000259" key="18">
    <source>
        <dbReference type="PROSITE" id="PS51864"/>
    </source>
</evidence>
<evidence type="ECO:0000256" key="4">
    <source>
        <dbReference type="ARBA" id="ARBA00022729"/>
    </source>
</evidence>
<evidence type="ECO:0000256" key="8">
    <source>
        <dbReference type="ARBA" id="ARBA00023049"/>
    </source>
</evidence>
<feature type="domain" description="EGF-like" evidence="17">
    <location>
        <begin position="617"/>
        <end position="657"/>
    </location>
</feature>
<feature type="domain" description="CUB" evidence="16">
    <location>
        <begin position="396"/>
        <end position="504"/>
    </location>
</feature>
<reference evidence="19" key="1">
    <citation type="submission" date="2021-04" db="EMBL/GenBank/DDBJ databases">
        <authorList>
            <consortium name="Molecular Ecology Group"/>
        </authorList>
    </citation>
    <scope>NUCLEOTIDE SEQUENCE</scope>
</reference>
<feature type="disulfide bond" evidence="14">
    <location>
        <begin position="261"/>
        <end position="262"/>
    </location>
</feature>
<dbReference type="InterPro" id="IPR001506">
    <property type="entry name" value="Peptidase_M12A"/>
</dbReference>
<dbReference type="GO" id="GO:0004222">
    <property type="term" value="F:metalloendopeptidase activity"/>
    <property type="evidence" value="ECO:0007669"/>
    <property type="project" value="UniProtKB-UniRule"/>
</dbReference>
<evidence type="ECO:0000256" key="7">
    <source>
        <dbReference type="ARBA" id="ARBA00022833"/>
    </source>
</evidence>
<dbReference type="GO" id="GO:0005509">
    <property type="term" value="F:calcium ion binding"/>
    <property type="evidence" value="ECO:0007669"/>
    <property type="project" value="InterPro"/>
</dbReference>
<keyword evidence="1 13" id="KW-0245">EGF-like domain</keyword>